<dbReference type="Proteomes" id="UP000035068">
    <property type="component" value="Unassembled WGS sequence"/>
</dbReference>
<protein>
    <submittedName>
        <fullName evidence="3">Uncharacterized protein</fullName>
    </submittedName>
</protein>
<evidence type="ECO:0000313" key="4">
    <source>
        <dbReference type="Proteomes" id="UP000035068"/>
    </source>
</evidence>
<feature type="compositionally biased region" description="Basic and acidic residues" evidence="1">
    <location>
        <begin position="15"/>
        <end position="24"/>
    </location>
</feature>
<sequence length="76" mass="8899">MKLIPLRTTRKPQGRSKERSNHFSERRKRLLHLLLRDLIPTILILLFVGWLSLQAAALINKVKPENHLQPQNTSRP</sequence>
<organism evidence="3 4">
    <name type="scientific">Geoalkalibacter ferrihydriticus DSM 17813</name>
    <dbReference type="NCBI Taxonomy" id="1121915"/>
    <lineage>
        <taxon>Bacteria</taxon>
        <taxon>Pseudomonadati</taxon>
        <taxon>Thermodesulfobacteriota</taxon>
        <taxon>Desulfuromonadia</taxon>
        <taxon>Desulfuromonadales</taxon>
        <taxon>Geoalkalibacteraceae</taxon>
        <taxon>Geoalkalibacter</taxon>
    </lineage>
</organism>
<evidence type="ECO:0000313" key="3">
    <source>
        <dbReference type="EMBL" id="KIH76984.1"/>
    </source>
</evidence>
<gene>
    <name evidence="3" type="ORF">GFER_07910</name>
</gene>
<keyword evidence="2" id="KW-0812">Transmembrane</keyword>
<dbReference type="AlphaFoldDB" id="A0A0C2DU59"/>
<accession>A0A0C2DU59</accession>
<dbReference type="EMBL" id="JWJD01000002">
    <property type="protein sequence ID" value="KIH76984.1"/>
    <property type="molecule type" value="Genomic_DNA"/>
</dbReference>
<feature type="region of interest" description="Disordered" evidence="1">
    <location>
        <begin position="1"/>
        <end position="24"/>
    </location>
</feature>
<name>A0A0C2DU59_9BACT</name>
<comment type="caution">
    <text evidence="3">The sequence shown here is derived from an EMBL/GenBank/DDBJ whole genome shotgun (WGS) entry which is preliminary data.</text>
</comment>
<keyword evidence="2" id="KW-0472">Membrane</keyword>
<proteinExistence type="predicted"/>
<keyword evidence="4" id="KW-1185">Reference proteome</keyword>
<evidence type="ECO:0000256" key="1">
    <source>
        <dbReference type="SAM" id="MobiDB-lite"/>
    </source>
</evidence>
<dbReference type="RefSeq" id="WP_040098165.1">
    <property type="nucleotide sequence ID" value="NZ_JWJD01000002.1"/>
</dbReference>
<reference evidence="3 4" key="1">
    <citation type="submission" date="2014-12" db="EMBL/GenBank/DDBJ databases">
        <title>Genomes of Geoalkalibacter ferrihydriticus and Geoalkalibacter subterraneus, two haloalkaliphilic metal-reducing members of the Geobacteraceae.</title>
        <authorList>
            <person name="Badalamenti J.P."/>
            <person name="Torres C.I."/>
            <person name="Krajmalnik-Brown R."/>
            <person name="Bond D.R."/>
        </authorList>
    </citation>
    <scope>NUCLEOTIDE SEQUENCE [LARGE SCALE GENOMIC DNA]</scope>
    <source>
        <strain evidence="3 4">DSM 17813</strain>
    </source>
</reference>
<keyword evidence="2" id="KW-1133">Transmembrane helix</keyword>
<feature type="transmembrane region" description="Helical" evidence="2">
    <location>
        <begin position="33"/>
        <end position="53"/>
    </location>
</feature>
<evidence type="ECO:0000256" key="2">
    <source>
        <dbReference type="SAM" id="Phobius"/>
    </source>
</evidence>